<dbReference type="FunFam" id="1.10.8.100:FF:000001">
    <property type="entry name" value="Ribosomal RNA small subunit methyltransferase A"/>
    <property type="match status" value="1"/>
</dbReference>
<proteinExistence type="inferred from homology"/>
<dbReference type="GO" id="GO:0003723">
    <property type="term" value="F:RNA binding"/>
    <property type="evidence" value="ECO:0007669"/>
    <property type="project" value="UniProtKB-UniRule"/>
</dbReference>
<feature type="domain" description="Ribosomal RNA adenine methylase transferase N-terminal" evidence="9">
    <location>
        <begin position="24"/>
        <end position="196"/>
    </location>
</feature>
<dbReference type="Gene3D" id="3.40.50.150">
    <property type="entry name" value="Vaccinia Virus protein VP39"/>
    <property type="match status" value="1"/>
</dbReference>
<dbReference type="CDD" id="cd02440">
    <property type="entry name" value="AdoMet_MTases"/>
    <property type="match status" value="1"/>
</dbReference>
<evidence type="ECO:0000256" key="3">
    <source>
        <dbReference type="ARBA" id="ARBA00022603"/>
    </source>
</evidence>
<sequence length="264" mass="30186">MPLSRYDQRAKKRFGQHFLHDRGVIERMLRALALKESDRVIEIGPGPGALTFPLLERLPRLDVVEIDRDVIAWWQEQQQARDKLHIHAVDALKLDIPALWADGEALRVVGNLPYNISTPLIFNLLSHAIHIRDMMFMLQKEVVDRMTATPGSKDYGRLSVMVQYYCQTEYLMKVSPGAFNPPPKVDSAVIYLKPRPFPEQANDVEQLSMLVAKAFSQRRKTLRNTLKELLDTSQIESVGIDPAQRAETLSVTDFVRLSHLLPEH</sequence>
<dbReference type="SUPFAM" id="SSF53335">
    <property type="entry name" value="S-adenosyl-L-methionine-dependent methyltransferases"/>
    <property type="match status" value="1"/>
</dbReference>
<dbReference type="InterPro" id="IPR020598">
    <property type="entry name" value="rRNA_Ade_methylase_Trfase_N"/>
</dbReference>
<evidence type="ECO:0000313" key="10">
    <source>
        <dbReference type="EMBL" id="CAA6800539.1"/>
    </source>
</evidence>
<comment type="similarity">
    <text evidence="7">Belongs to the class I-like SAM-binding methyltransferase superfamily. rRNA adenine N(6)-methyltransferase family. RsmA subfamily.</text>
</comment>
<dbReference type="InterPro" id="IPR001737">
    <property type="entry name" value="KsgA/Erm"/>
</dbReference>
<feature type="binding site" evidence="7 8">
    <location>
        <position position="111"/>
    </location>
    <ligand>
        <name>S-adenosyl-L-methionine</name>
        <dbReference type="ChEBI" id="CHEBI:59789"/>
    </ligand>
</feature>
<feature type="binding site" evidence="7 8">
    <location>
        <position position="90"/>
    </location>
    <ligand>
        <name>S-adenosyl-L-methionine</name>
        <dbReference type="ChEBI" id="CHEBI:59789"/>
    </ligand>
</feature>
<evidence type="ECO:0000256" key="5">
    <source>
        <dbReference type="ARBA" id="ARBA00022691"/>
    </source>
</evidence>
<evidence type="ECO:0000256" key="7">
    <source>
        <dbReference type="HAMAP-Rule" id="MF_00607"/>
    </source>
</evidence>
<feature type="binding site" evidence="7 8">
    <location>
        <position position="17"/>
    </location>
    <ligand>
        <name>S-adenosyl-L-methionine</name>
        <dbReference type="ChEBI" id="CHEBI:59789"/>
    </ligand>
</feature>
<dbReference type="NCBIfam" id="TIGR00755">
    <property type="entry name" value="ksgA"/>
    <property type="match status" value="1"/>
</dbReference>
<dbReference type="AlphaFoldDB" id="A0A6S6RUU7"/>
<dbReference type="PANTHER" id="PTHR11727:SF7">
    <property type="entry name" value="DIMETHYLADENOSINE TRANSFERASE-RELATED"/>
    <property type="match status" value="1"/>
</dbReference>
<dbReference type="Gene3D" id="1.10.8.100">
    <property type="entry name" value="Ribosomal RNA adenine dimethylase-like, domain 2"/>
    <property type="match status" value="1"/>
</dbReference>
<dbReference type="InterPro" id="IPR011530">
    <property type="entry name" value="rRNA_adenine_dimethylase"/>
</dbReference>
<dbReference type="FunFam" id="3.40.50.150:FF:000023">
    <property type="entry name" value="Ribosomal RNA small subunit methyltransferase A"/>
    <property type="match status" value="1"/>
</dbReference>
<dbReference type="EC" id="2.1.1.182" evidence="7"/>
<accession>A0A6S6RUU7</accession>
<comment type="subcellular location">
    <subcellularLocation>
        <location evidence="7">Cytoplasm</location>
    </subcellularLocation>
</comment>
<dbReference type="PANTHER" id="PTHR11727">
    <property type="entry name" value="DIMETHYLADENOSINE TRANSFERASE"/>
    <property type="match status" value="1"/>
</dbReference>
<keyword evidence="2 7" id="KW-0698">rRNA processing</keyword>
<dbReference type="PROSITE" id="PS51689">
    <property type="entry name" value="SAM_RNA_A_N6_MT"/>
    <property type="match status" value="1"/>
</dbReference>
<evidence type="ECO:0000256" key="4">
    <source>
        <dbReference type="ARBA" id="ARBA00022679"/>
    </source>
</evidence>
<evidence type="ECO:0000256" key="8">
    <source>
        <dbReference type="PROSITE-ProRule" id="PRU01026"/>
    </source>
</evidence>
<feature type="binding site" evidence="7 8">
    <location>
        <position position="65"/>
    </location>
    <ligand>
        <name>S-adenosyl-L-methionine</name>
        <dbReference type="ChEBI" id="CHEBI:59789"/>
    </ligand>
</feature>
<gene>
    <name evidence="7" type="primary">rsmA</name>
    <name evidence="7" type="synonym">ksgA</name>
    <name evidence="10" type="ORF">HELGO_WM68565</name>
</gene>
<feature type="binding site" evidence="7 8">
    <location>
        <position position="44"/>
    </location>
    <ligand>
        <name>S-adenosyl-L-methionine</name>
        <dbReference type="ChEBI" id="CHEBI:59789"/>
    </ligand>
</feature>
<comment type="catalytic activity">
    <reaction evidence="7">
        <text>adenosine(1518)/adenosine(1519) in 16S rRNA + 4 S-adenosyl-L-methionine = N(6)-dimethyladenosine(1518)/N(6)-dimethyladenosine(1519) in 16S rRNA + 4 S-adenosyl-L-homocysteine + 4 H(+)</text>
        <dbReference type="Rhea" id="RHEA:19609"/>
        <dbReference type="Rhea" id="RHEA-COMP:10232"/>
        <dbReference type="Rhea" id="RHEA-COMP:10233"/>
        <dbReference type="ChEBI" id="CHEBI:15378"/>
        <dbReference type="ChEBI" id="CHEBI:57856"/>
        <dbReference type="ChEBI" id="CHEBI:59789"/>
        <dbReference type="ChEBI" id="CHEBI:74411"/>
        <dbReference type="ChEBI" id="CHEBI:74493"/>
        <dbReference type="EC" id="2.1.1.182"/>
    </reaction>
</comment>
<dbReference type="HAMAP" id="MF_00607">
    <property type="entry name" value="16SrRNA_methyltr_A"/>
    <property type="match status" value="1"/>
</dbReference>
<keyword evidence="1 7" id="KW-0963">Cytoplasm</keyword>
<evidence type="ECO:0000256" key="2">
    <source>
        <dbReference type="ARBA" id="ARBA00022552"/>
    </source>
</evidence>
<dbReference type="PROSITE" id="PS01131">
    <property type="entry name" value="RRNA_A_DIMETH"/>
    <property type="match status" value="1"/>
</dbReference>
<organism evidence="10">
    <name type="scientific">uncultured Thiotrichaceae bacterium</name>
    <dbReference type="NCBI Taxonomy" id="298394"/>
    <lineage>
        <taxon>Bacteria</taxon>
        <taxon>Pseudomonadati</taxon>
        <taxon>Pseudomonadota</taxon>
        <taxon>Gammaproteobacteria</taxon>
        <taxon>Thiotrichales</taxon>
        <taxon>Thiotrichaceae</taxon>
        <taxon>environmental samples</taxon>
    </lineage>
</organism>
<dbReference type="InterPro" id="IPR029063">
    <property type="entry name" value="SAM-dependent_MTases_sf"/>
</dbReference>
<reference evidence="10" key="1">
    <citation type="submission" date="2020-01" db="EMBL/GenBank/DDBJ databases">
        <authorList>
            <person name="Meier V. D."/>
            <person name="Meier V D."/>
        </authorList>
    </citation>
    <scope>NUCLEOTIDE SEQUENCE</scope>
    <source>
        <strain evidence="10">HLG_WM_MAG_08</strain>
    </source>
</reference>
<keyword evidence="5 7" id="KW-0949">S-adenosyl-L-methionine</keyword>
<evidence type="ECO:0000259" key="9">
    <source>
        <dbReference type="SMART" id="SM00650"/>
    </source>
</evidence>
<dbReference type="Pfam" id="PF00398">
    <property type="entry name" value="RrnaAD"/>
    <property type="match status" value="1"/>
</dbReference>
<dbReference type="GO" id="GO:0005829">
    <property type="term" value="C:cytosol"/>
    <property type="evidence" value="ECO:0007669"/>
    <property type="project" value="TreeGrafter"/>
</dbReference>
<protein>
    <recommendedName>
        <fullName evidence="7">Ribosomal RNA small subunit methyltransferase A</fullName>
        <ecNumber evidence="7">2.1.1.182</ecNumber>
    </recommendedName>
    <alternativeName>
        <fullName evidence="7">16S rRNA (adenine(1518)-N(6)/adenine(1519)-N(6))-dimethyltransferase</fullName>
    </alternativeName>
    <alternativeName>
        <fullName evidence="7">16S rRNA dimethyladenosine transferase</fullName>
    </alternativeName>
    <alternativeName>
        <fullName evidence="7">16S rRNA dimethylase</fullName>
    </alternativeName>
    <alternativeName>
        <fullName evidence="7">S-adenosylmethionine-6-N', N'-adenosyl(rRNA) dimethyltransferase</fullName>
    </alternativeName>
</protein>
<evidence type="ECO:0000256" key="6">
    <source>
        <dbReference type="ARBA" id="ARBA00022884"/>
    </source>
</evidence>
<dbReference type="InterPro" id="IPR020596">
    <property type="entry name" value="rRNA_Ade_Mease_Trfase_CS"/>
</dbReference>
<dbReference type="SMART" id="SM00650">
    <property type="entry name" value="rADc"/>
    <property type="match status" value="1"/>
</dbReference>
<comment type="function">
    <text evidence="7">Specifically dimethylates two adjacent adenosines (A1518 and A1519) in the loop of a conserved hairpin near the 3'-end of 16S rRNA in the 30S particle. May play a critical role in biogenesis of 30S subunits.</text>
</comment>
<dbReference type="InterPro" id="IPR023165">
    <property type="entry name" value="rRNA_Ade_diMease-like_C"/>
</dbReference>
<dbReference type="EMBL" id="CACVAV010000009">
    <property type="protein sequence ID" value="CAA6800539.1"/>
    <property type="molecule type" value="Genomic_DNA"/>
</dbReference>
<feature type="binding site" evidence="7 8">
    <location>
        <position position="19"/>
    </location>
    <ligand>
        <name>S-adenosyl-L-methionine</name>
        <dbReference type="ChEBI" id="CHEBI:59789"/>
    </ligand>
</feature>
<dbReference type="GO" id="GO:0052908">
    <property type="term" value="F:16S rRNA (adenine(1518)-N(6)/adenine(1519)-N(6))-dimethyltransferase activity"/>
    <property type="evidence" value="ECO:0007669"/>
    <property type="project" value="UniProtKB-EC"/>
</dbReference>
<name>A0A6S6RUU7_9GAMM</name>
<keyword evidence="3 7" id="KW-0489">Methyltransferase</keyword>
<keyword evidence="4 7" id="KW-0808">Transferase</keyword>
<keyword evidence="6 7" id="KW-0694">RNA-binding</keyword>
<evidence type="ECO:0000256" key="1">
    <source>
        <dbReference type="ARBA" id="ARBA00022490"/>
    </source>
</evidence>